<protein>
    <submittedName>
        <fullName evidence="1">Uncharacterized protein</fullName>
    </submittedName>
</protein>
<organism evidence="1 2">
    <name type="scientific">Trifolium medium</name>
    <dbReference type="NCBI Taxonomy" id="97028"/>
    <lineage>
        <taxon>Eukaryota</taxon>
        <taxon>Viridiplantae</taxon>
        <taxon>Streptophyta</taxon>
        <taxon>Embryophyta</taxon>
        <taxon>Tracheophyta</taxon>
        <taxon>Spermatophyta</taxon>
        <taxon>Magnoliopsida</taxon>
        <taxon>eudicotyledons</taxon>
        <taxon>Gunneridae</taxon>
        <taxon>Pentapetalae</taxon>
        <taxon>rosids</taxon>
        <taxon>fabids</taxon>
        <taxon>Fabales</taxon>
        <taxon>Fabaceae</taxon>
        <taxon>Papilionoideae</taxon>
        <taxon>50 kb inversion clade</taxon>
        <taxon>NPAAA clade</taxon>
        <taxon>Hologalegina</taxon>
        <taxon>IRL clade</taxon>
        <taxon>Trifolieae</taxon>
        <taxon>Trifolium</taxon>
    </lineage>
</organism>
<accession>A0A392SZN8</accession>
<proteinExistence type="predicted"/>
<evidence type="ECO:0000313" key="2">
    <source>
        <dbReference type="Proteomes" id="UP000265520"/>
    </source>
</evidence>
<keyword evidence="2" id="KW-1185">Reference proteome</keyword>
<dbReference type="EMBL" id="LXQA010467284">
    <property type="protein sequence ID" value="MCI53684.1"/>
    <property type="molecule type" value="Genomic_DNA"/>
</dbReference>
<name>A0A392SZN8_9FABA</name>
<dbReference type="AlphaFoldDB" id="A0A392SZN8"/>
<sequence>MLQIISNENKLNRLSVLVLEWFDTTIRATGLAGIASTGYTFLDIE</sequence>
<reference evidence="1 2" key="1">
    <citation type="journal article" date="2018" name="Front. Plant Sci.">
        <title>Red Clover (Trifolium pratense) and Zigzag Clover (T. medium) - A Picture of Genomic Similarities and Differences.</title>
        <authorList>
            <person name="Dluhosova J."/>
            <person name="Istvanek J."/>
            <person name="Nedelnik J."/>
            <person name="Repkova J."/>
        </authorList>
    </citation>
    <scope>NUCLEOTIDE SEQUENCE [LARGE SCALE GENOMIC DNA]</scope>
    <source>
        <strain evidence="2">cv. 10/8</strain>
        <tissue evidence="1">Leaf</tissue>
    </source>
</reference>
<feature type="non-terminal residue" evidence="1">
    <location>
        <position position="45"/>
    </location>
</feature>
<evidence type="ECO:0000313" key="1">
    <source>
        <dbReference type="EMBL" id="MCI53684.1"/>
    </source>
</evidence>
<comment type="caution">
    <text evidence="1">The sequence shown here is derived from an EMBL/GenBank/DDBJ whole genome shotgun (WGS) entry which is preliminary data.</text>
</comment>
<dbReference type="Proteomes" id="UP000265520">
    <property type="component" value="Unassembled WGS sequence"/>
</dbReference>